<dbReference type="InterPro" id="IPR036259">
    <property type="entry name" value="MFS_trans_sf"/>
</dbReference>
<sequence>MNQQHEYKGTNILLSGIVLAVITFWLFANSLLNVIPTLQTSFGGHLGTVSIAVSLTALFCGMFVVGAGSIADNFGRVRITLIGLWLNILGSLLIISTSFIALLLLGRAIQGLFAAFIMPSTLSLIKTYYYE</sequence>
<evidence type="ECO:0000313" key="11">
    <source>
        <dbReference type="Proteomes" id="UP000255425"/>
    </source>
</evidence>
<organism evidence="10 11">
    <name type="scientific">Staphylococcus saccharolyticus</name>
    <dbReference type="NCBI Taxonomy" id="33028"/>
    <lineage>
        <taxon>Bacteria</taxon>
        <taxon>Bacillati</taxon>
        <taxon>Bacillota</taxon>
        <taxon>Bacilli</taxon>
        <taxon>Bacillales</taxon>
        <taxon>Staphylococcaceae</taxon>
        <taxon>Staphylococcus</taxon>
    </lineage>
</organism>
<feature type="transmembrane region" description="Helical" evidence="8">
    <location>
        <begin position="82"/>
        <end position="105"/>
    </location>
</feature>
<proteinExistence type="inferred from homology"/>
<dbReference type="Proteomes" id="UP000255425">
    <property type="component" value="Unassembled WGS sequence"/>
</dbReference>
<evidence type="ECO:0000256" key="5">
    <source>
        <dbReference type="ARBA" id="ARBA00022989"/>
    </source>
</evidence>
<dbReference type="SUPFAM" id="SSF103473">
    <property type="entry name" value="MFS general substrate transporter"/>
    <property type="match status" value="1"/>
</dbReference>
<evidence type="ECO:0000256" key="8">
    <source>
        <dbReference type="SAM" id="Phobius"/>
    </source>
</evidence>
<dbReference type="EMBL" id="UHDZ01000001">
    <property type="protein sequence ID" value="SUM68067.1"/>
    <property type="molecule type" value="Genomic_DNA"/>
</dbReference>
<keyword evidence="11" id="KW-1185">Reference proteome</keyword>
<gene>
    <name evidence="10" type="primary">norB_5</name>
    <name evidence="10" type="ORF">NCTC11807_00411</name>
</gene>
<keyword evidence="5 8" id="KW-1133">Transmembrane helix</keyword>
<keyword evidence="6 8" id="KW-0472">Membrane</keyword>
<feature type="transmembrane region" description="Helical" evidence="8">
    <location>
        <begin position="47"/>
        <end position="70"/>
    </location>
</feature>
<name>A0A380GZQ8_9STAP</name>
<dbReference type="InterPro" id="IPR020846">
    <property type="entry name" value="MFS_dom"/>
</dbReference>
<reference evidence="10 11" key="1">
    <citation type="submission" date="2018-06" db="EMBL/GenBank/DDBJ databases">
        <authorList>
            <consortium name="Pathogen Informatics"/>
            <person name="Doyle S."/>
        </authorList>
    </citation>
    <scope>NUCLEOTIDE SEQUENCE [LARGE SCALE GENOMIC DNA]</scope>
    <source>
        <strain evidence="10 11">NCTC11807</strain>
    </source>
</reference>
<protein>
    <recommendedName>
        <fullName evidence="7">Quinolone resistance protein NorB</fullName>
    </recommendedName>
</protein>
<evidence type="ECO:0000259" key="9">
    <source>
        <dbReference type="PROSITE" id="PS50850"/>
    </source>
</evidence>
<evidence type="ECO:0000313" key="10">
    <source>
        <dbReference type="EMBL" id="SUM68067.1"/>
    </source>
</evidence>
<dbReference type="PROSITE" id="PS50850">
    <property type="entry name" value="MFS"/>
    <property type="match status" value="1"/>
</dbReference>
<feature type="transmembrane region" description="Helical" evidence="8">
    <location>
        <begin position="12"/>
        <end position="35"/>
    </location>
</feature>
<evidence type="ECO:0000256" key="7">
    <source>
        <dbReference type="ARBA" id="ARBA00040594"/>
    </source>
</evidence>
<evidence type="ECO:0000256" key="6">
    <source>
        <dbReference type="ARBA" id="ARBA00023136"/>
    </source>
</evidence>
<comment type="subcellular location">
    <subcellularLocation>
        <location evidence="1">Cell membrane</location>
        <topology evidence="1">Multi-pass membrane protein</topology>
    </subcellularLocation>
</comment>
<evidence type="ECO:0000256" key="1">
    <source>
        <dbReference type="ARBA" id="ARBA00004651"/>
    </source>
</evidence>
<feature type="domain" description="Major facilitator superfamily (MFS) profile" evidence="9">
    <location>
        <begin position="13"/>
        <end position="131"/>
    </location>
</feature>
<dbReference type="Pfam" id="PF07690">
    <property type="entry name" value="MFS_1"/>
    <property type="match status" value="1"/>
</dbReference>
<dbReference type="InterPro" id="IPR011701">
    <property type="entry name" value="MFS"/>
</dbReference>
<evidence type="ECO:0000256" key="4">
    <source>
        <dbReference type="ARBA" id="ARBA00022692"/>
    </source>
</evidence>
<dbReference type="PANTHER" id="PTHR42718">
    <property type="entry name" value="MAJOR FACILITATOR SUPERFAMILY MULTIDRUG TRANSPORTER MFSC"/>
    <property type="match status" value="1"/>
</dbReference>
<evidence type="ECO:0000256" key="3">
    <source>
        <dbReference type="ARBA" id="ARBA00022448"/>
    </source>
</evidence>
<dbReference type="GO" id="GO:0005886">
    <property type="term" value="C:plasma membrane"/>
    <property type="evidence" value="ECO:0007669"/>
    <property type="project" value="UniProtKB-SubCell"/>
</dbReference>
<dbReference type="GO" id="GO:0022857">
    <property type="term" value="F:transmembrane transporter activity"/>
    <property type="evidence" value="ECO:0007669"/>
    <property type="project" value="InterPro"/>
</dbReference>
<keyword evidence="4 8" id="KW-0812">Transmembrane</keyword>
<dbReference type="AlphaFoldDB" id="A0A380GZQ8"/>
<comment type="similarity">
    <text evidence="2">Belongs to the major facilitator superfamily. TCR/Tet family.</text>
</comment>
<accession>A0A380GZQ8</accession>
<dbReference type="PANTHER" id="PTHR42718:SF9">
    <property type="entry name" value="MAJOR FACILITATOR SUPERFAMILY MULTIDRUG TRANSPORTER MFSC"/>
    <property type="match status" value="1"/>
</dbReference>
<feature type="transmembrane region" description="Helical" evidence="8">
    <location>
        <begin position="111"/>
        <end position="129"/>
    </location>
</feature>
<dbReference type="Gene3D" id="1.20.1720.10">
    <property type="entry name" value="Multidrug resistance protein D"/>
    <property type="match status" value="1"/>
</dbReference>
<evidence type="ECO:0000256" key="2">
    <source>
        <dbReference type="ARBA" id="ARBA00007520"/>
    </source>
</evidence>
<keyword evidence="3" id="KW-0813">Transport</keyword>